<dbReference type="PANTHER" id="PTHR30633">
    <property type="entry name" value="CYTOCHROME C-552 RESPIRATORY NITRITE REDUCTASE"/>
    <property type="match status" value="1"/>
</dbReference>
<accession>J0NJU1</accession>
<keyword evidence="12" id="KW-0472">Membrane</keyword>
<evidence type="ECO:0000256" key="10">
    <source>
        <dbReference type="ARBA" id="ARBA00049131"/>
    </source>
</evidence>
<comment type="similarity">
    <text evidence="2">Belongs to the cytochrome c-552 family.</text>
</comment>
<keyword evidence="14" id="KW-1185">Reference proteome</keyword>
<evidence type="ECO:0000256" key="3">
    <source>
        <dbReference type="ARBA" id="ARBA00011887"/>
    </source>
</evidence>
<dbReference type="EMBL" id="AKFT01000013">
    <property type="protein sequence ID" value="EJF47399.1"/>
    <property type="molecule type" value="Genomic_DNA"/>
</dbReference>
<comment type="subcellular location">
    <subcellularLocation>
        <location evidence="1">Cell envelope</location>
    </subcellularLocation>
</comment>
<evidence type="ECO:0000256" key="11">
    <source>
        <dbReference type="SAM" id="MobiDB-lite"/>
    </source>
</evidence>
<keyword evidence="7" id="KW-0106">Calcium</keyword>
<dbReference type="InterPro" id="IPR003321">
    <property type="entry name" value="Cyt_c552"/>
</dbReference>
<organism evidence="13 14">
    <name type="scientific">Actinomyces massiliensis F0489</name>
    <dbReference type="NCBI Taxonomy" id="1125718"/>
    <lineage>
        <taxon>Bacteria</taxon>
        <taxon>Bacillati</taxon>
        <taxon>Actinomycetota</taxon>
        <taxon>Actinomycetes</taxon>
        <taxon>Actinomycetales</taxon>
        <taxon>Actinomycetaceae</taxon>
        <taxon>Actinomyces</taxon>
    </lineage>
</organism>
<dbReference type="GO" id="GO:0042279">
    <property type="term" value="F:nitrite reductase (cytochrome, ammonia-forming) activity"/>
    <property type="evidence" value="ECO:0007669"/>
    <property type="project" value="UniProtKB-EC"/>
</dbReference>
<comment type="caution">
    <text evidence="13">The sequence shown here is derived from an EMBL/GenBank/DDBJ whole genome shotgun (WGS) entry which is preliminary data.</text>
</comment>
<keyword evidence="5" id="KW-0479">Metal-binding</keyword>
<dbReference type="OrthoDB" id="9780421at2"/>
<feature type="compositionally biased region" description="Basic residues" evidence="11">
    <location>
        <begin position="46"/>
        <end position="57"/>
    </location>
</feature>
<dbReference type="CDD" id="cd00548">
    <property type="entry name" value="NrfA-like"/>
    <property type="match status" value="1"/>
</dbReference>
<comment type="catalytic activity">
    <reaction evidence="10">
        <text>6 Fe(III)-[cytochrome c] + NH4(+) + 2 H2O = 6 Fe(II)-[cytochrome c] + nitrite + 8 H(+)</text>
        <dbReference type="Rhea" id="RHEA:13089"/>
        <dbReference type="Rhea" id="RHEA-COMP:10350"/>
        <dbReference type="Rhea" id="RHEA-COMP:14399"/>
        <dbReference type="ChEBI" id="CHEBI:15377"/>
        <dbReference type="ChEBI" id="CHEBI:15378"/>
        <dbReference type="ChEBI" id="CHEBI:16301"/>
        <dbReference type="ChEBI" id="CHEBI:28938"/>
        <dbReference type="ChEBI" id="CHEBI:29033"/>
        <dbReference type="ChEBI" id="CHEBI:29034"/>
        <dbReference type="EC" id="1.7.2.2"/>
    </reaction>
</comment>
<evidence type="ECO:0000256" key="7">
    <source>
        <dbReference type="ARBA" id="ARBA00022837"/>
    </source>
</evidence>
<evidence type="ECO:0000256" key="9">
    <source>
        <dbReference type="ARBA" id="ARBA00023004"/>
    </source>
</evidence>
<dbReference type="InterPro" id="IPR036280">
    <property type="entry name" value="Multihaem_cyt_sf"/>
</dbReference>
<sequence>MSGKNDQNAKNGADPEELAIDVEDLEDLDDIKDPDDPDDAEEGARRAGRRGKRRSRTRWVGPRKRWVPIAVLVVVAIGSAALTWLLTTIFEHKQEAKSPFTQVVQLTDTTYDPAVWGQNFPIQYEQYKKTREDTDGDFIEVEPTDDDPREYHTTSRIDMETRAQRMWRGYAFAIDYTEPRGHEWALEDQKNTKRNKPPFKQPGTCLNCHASMPEVYDALGNGDREAGFDAMNAMSYDEAVQHASSSIACIDCHDPQTMELTITRPAFVEGIKQAKAAEGIPDYDVNRDATNQEMRTYVCAQCHVEYYFAGEGKTLTFPWKNGLTVYDAMNYYDEVGWTDFTHEESGAPALKAQHPDFETWSQGIHAANGVTCADCHMPYNREGAAKVSNHQIMSPMADDDTINASCLTCHHSSASEMRERVEGIQSRWQSSLDVSFTALDALITDITAAADNGTATEEQLTSARDYQRKAQFVVDYSFSENGRGFHAPAYSISILNQATDWARSGQLVLRGVEVDNGVAPAVQEQHLPRGEK</sequence>
<evidence type="ECO:0000256" key="5">
    <source>
        <dbReference type="ARBA" id="ARBA00022723"/>
    </source>
</evidence>
<dbReference type="Pfam" id="PF02335">
    <property type="entry name" value="Cytochrom_C552"/>
    <property type="match status" value="1"/>
</dbReference>
<evidence type="ECO:0000313" key="13">
    <source>
        <dbReference type="EMBL" id="EJF47399.1"/>
    </source>
</evidence>
<dbReference type="GO" id="GO:0019645">
    <property type="term" value="P:anaerobic electron transport chain"/>
    <property type="evidence" value="ECO:0007669"/>
    <property type="project" value="TreeGrafter"/>
</dbReference>
<feature type="transmembrane region" description="Helical" evidence="12">
    <location>
        <begin position="66"/>
        <end position="86"/>
    </location>
</feature>
<evidence type="ECO:0000256" key="2">
    <source>
        <dbReference type="ARBA" id="ARBA00009288"/>
    </source>
</evidence>
<keyword evidence="6" id="KW-0732">Signal</keyword>
<gene>
    <name evidence="13" type="primary">nrfA</name>
    <name evidence="13" type="ORF">HMPREF1318_1555</name>
</gene>
<dbReference type="PANTHER" id="PTHR30633:SF0">
    <property type="entry name" value="CYTOCHROME C-552"/>
    <property type="match status" value="1"/>
</dbReference>
<dbReference type="GO" id="GO:0030288">
    <property type="term" value="C:outer membrane-bounded periplasmic space"/>
    <property type="evidence" value="ECO:0007669"/>
    <property type="project" value="TreeGrafter"/>
</dbReference>
<dbReference type="RefSeq" id="WP_008729678.1">
    <property type="nucleotide sequence ID" value="NZ_AKFT01000013.1"/>
</dbReference>
<dbReference type="PATRIC" id="fig|1125718.3.peg.275"/>
<reference evidence="13 14" key="1">
    <citation type="submission" date="2012-05" db="EMBL/GenBank/DDBJ databases">
        <authorList>
            <person name="Harkins D.M."/>
            <person name="Madupu R."/>
            <person name="Durkin A.S."/>
            <person name="Torralba M."/>
            <person name="Methe B."/>
            <person name="Sutton G.G."/>
            <person name="Nelson K.E."/>
        </authorList>
    </citation>
    <scope>NUCLEOTIDE SEQUENCE [LARGE SCALE GENOMIC DNA]</scope>
    <source>
        <strain evidence="13 14">F0489</strain>
    </source>
</reference>
<evidence type="ECO:0000256" key="1">
    <source>
        <dbReference type="ARBA" id="ARBA00004196"/>
    </source>
</evidence>
<proteinExistence type="inferred from homology"/>
<dbReference type="Proteomes" id="UP000002941">
    <property type="component" value="Unassembled WGS sequence"/>
</dbReference>
<feature type="region of interest" description="Disordered" evidence="11">
    <location>
        <begin position="1"/>
        <end position="57"/>
    </location>
</feature>
<name>J0NJU1_9ACTO</name>
<dbReference type="AlphaFoldDB" id="J0NJU1"/>
<keyword evidence="12" id="KW-1133">Transmembrane helix</keyword>
<dbReference type="GO" id="GO:0046872">
    <property type="term" value="F:metal ion binding"/>
    <property type="evidence" value="ECO:0007669"/>
    <property type="project" value="UniProtKB-KW"/>
</dbReference>
<dbReference type="GO" id="GO:0020037">
    <property type="term" value="F:heme binding"/>
    <property type="evidence" value="ECO:0007669"/>
    <property type="project" value="TreeGrafter"/>
</dbReference>
<keyword evidence="8 13" id="KW-0560">Oxidoreductase</keyword>
<dbReference type="Gene3D" id="1.10.1130.10">
    <property type="entry name" value="Flavocytochrome C3, Chain A"/>
    <property type="match status" value="1"/>
</dbReference>
<evidence type="ECO:0000256" key="8">
    <source>
        <dbReference type="ARBA" id="ARBA00023002"/>
    </source>
</evidence>
<dbReference type="PIRSF" id="PIRSF000243">
    <property type="entry name" value="Cyt_c552"/>
    <property type="match status" value="1"/>
</dbReference>
<evidence type="ECO:0000256" key="4">
    <source>
        <dbReference type="ARBA" id="ARBA00022617"/>
    </source>
</evidence>
<feature type="compositionally biased region" description="Acidic residues" evidence="11">
    <location>
        <begin position="14"/>
        <end position="41"/>
    </location>
</feature>
<feature type="compositionally biased region" description="Polar residues" evidence="11">
    <location>
        <begin position="1"/>
        <end position="10"/>
    </location>
</feature>
<dbReference type="eggNOG" id="COG3303">
    <property type="taxonomic scope" value="Bacteria"/>
</dbReference>
<dbReference type="EC" id="1.7.2.2" evidence="3"/>
<keyword evidence="12" id="KW-0812">Transmembrane</keyword>
<evidence type="ECO:0000313" key="14">
    <source>
        <dbReference type="Proteomes" id="UP000002941"/>
    </source>
</evidence>
<evidence type="ECO:0000256" key="6">
    <source>
        <dbReference type="ARBA" id="ARBA00022729"/>
    </source>
</evidence>
<dbReference type="Gene3D" id="1.20.140.10">
    <property type="entry name" value="Butyryl-CoA Dehydrogenase, subunit A, domain 3"/>
    <property type="match status" value="1"/>
</dbReference>
<keyword evidence="4" id="KW-0349">Heme</keyword>
<protein>
    <recommendedName>
        <fullName evidence="3">nitrite reductase (cytochrome; ammonia-forming)</fullName>
        <ecNumber evidence="3">1.7.2.2</ecNumber>
    </recommendedName>
</protein>
<evidence type="ECO:0000256" key="12">
    <source>
        <dbReference type="SAM" id="Phobius"/>
    </source>
</evidence>
<dbReference type="SUPFAM" id="SSF48695">
    <property type="entry name" value="Multiheme cytochromes"/>
    <property type="match status" value="1"/>
</dbReference>
<keyword evidence="9" id="KW-0408">Iron</keyword>